<feature type="domain" description="Peptidase M48" evidence="13">
    <location>
        <begin position="242"/>
        <end position="417"/>
    </location>
</feature>
<evidence type="ECO:0000256" key="12">
    <source>
        <dbReference type="SAM" id="Phobius"/>
    </source>
</evidence>
<evidence type="ECO:0000256" key="1">
    <source>
        <dbReference type="ARBA" id="ARBA00001947"/>
    </source>
</evidence>
<evidence type="ECO:0000256" key="3">
    <source>
        <dbReference type="ARBA" id="ARBA00022475"/>
    </source>
</evidence>
<keyword evidence="5 12" id="KW-0812">Transmembrane</keyword>
<accession>A0ABZ3B822</accession>
<dbReference type="InterPro" id="IPR001915">
    <property type="entry name" value="Peptidase_M48"/>
</dbReference>
<evidence type="ECO:0000313" key="14">
    <source>
        <dbReference type="EMBL" id="WZV99488.1"/>
    </source>
</evidence>
<dbReference type="Proteomes" id="UP001466893">
    <property type="component" value="Chromosome"/>
</dbReference>
<dbReference type="PANTHER" id="PTHR43221">
    <property type="entry name" value="PROTEASE HTPX"/>
    <property type="match status" value="1"/>
</dbReference>
<feature type="transmembrane region" description="Helical" evidence="12">
    <location>
        <begin position="100"/>
        <end position="122"/>
    </location>
</feature>
<evidence type="ECO:0000256" key="10">
    <source>
        <dbReference type="ARBA" id="ARBA00023049"/>
    </source>
</evidence>
<dbReference type="PANTHER" id="PTHR43221:SF1">
    <property type="entry name" value="PROTEASE HTPX"/>
    <property type="match status" value="1"/>
</dbReference>
<evidence type="ECO:0000313" key="15">
    <source>
        <dbReference type="Proteomes" id="UP001466893"/>
    </source>
</evidence>
<feature type="transmembrane region" description="Helical" evidence="12">
    <location>
        <begin position="526"/>
        <end position="546"/>
    </location>
</feature>
<keyword evidence="6" id="KW-0479">Metal-binding</keyword>
<evidence type="ECO:0000256" key="4">
    <source>
        <dbReference type="ARBA" id="ARBA00022670"/>
    </source>
</evidence>
<reference evidence="14 15" key="1">
    <citation type="submission" date="2024-04" db="EMBL/GenBank/DDBJ databases">
        <title>Kosakonia calanthae sp. nov., a halophilic bacterium isolated from leaves of Calanthe tiplacata.</title>
        <authorList>
            <person name="Wu P."/>
        </authorList>
    </citation>
    <scope>NUCLEOTIDE SEQUENCE [LARGE SCALE GENOMIC DNA]</scope>
    <source>
        <strain evidence="14 15">BYX6</strain>
    </source>
</reference>
<dbReference type="Gene3D" id="3.30.2010.10">
    <property type="entry name" value="Metalloproteases ('zincins'), catalytic domain"/>
    <property type="match status" value="1"/>
</dbReference>
<feature type="transmembrane region" description="Helical" evidence="12">
    <location>
        <begin position="134"/>
        <end position="156"/>
    </location>
</feature>
<feature type="transmembrane region" description="Helical" evidence="12">
    <location>
        <begin position="53"/>
        <end position="80"/>
    </location>
</feature>
<comment type="subcellular location">
    <subcellularLocation>
        <location evidence="2">Cell membrane</location>
        <topology evidence="2">Multi-pass membrane protein</topology>
    </subcellularLocation>
</comment>
<evidence type="ECO:0000256" key="6">
    <source>
        <dbReference type="ARBA" id="ARBA00022723"/>
    </source>
</evidence>
<proteinExistence type="predicted"/>
<evidence type="ECO:0000256" key="2">
    <source>
        <dbReference type="ARBA" id="ARBA00004651"/>
    </source>
</evidence>
<evidence type="ECO:0000259" key="13">
    <source>
        <dbReference type="Pfam" id="PF01435"/>
    </source>
</evidence>
<gene>
    <name evidence="14" type="ORF">AAEY27_06265</name>
</gene>
<dbReference type="CDD" id="cd07328">
    <property type="entry name" value="M48_Ste24p_like"/>
    <property type="match status" value="1"/>
</dbReference>
<keyword evidence="8" id="KW-0862">Zinc</keyword>
<evidence type="ECO:0000256" key="11">
    <source>
        <dbReference type="ARBA" id="ARBA00023136"/>
    </source>
</evidence>
<name>A0ABZ3B822_9ENTR</name>
<keyword evidence="11 12" id="KW-0472">Membrane</keyword>
<keyword evidence="7" id="KW-0378">Hydrolase</keyword>
<keyword evidence="3" id="KW-1003">Cell membrane</keyword>
<comment type="cofactor">
    <cofactor evidence="1">
        <name>Zn(2+)</name>
        <dbReference type="ChEBI" id="CHEBI:29105"/>
    </cofactor>
</comment>
<sequence>MDKKSLFYCFGLPLLLLAWSLWQCSRISENEAWVVIEWGTRAHNLHTEISRLWLAYLSLFLSALALFASTSAVILCLRSVQKARLSRDQLVAAFKRCRNILPVAMVTLMSGIGFALVCLLFSEYLSVLTFKDTTVIPGTVLLLPGIILASLIFMVLRSLVRLKRCFTLFQPQDRQVYGAAVLDIDAPELWRWVRELAQRAQALTPDNIVVGLFEGFYVTVSPVQLASGARLTGKTLYFPLAYAALMNRQEVAAVIVHELAHFTGRDTDYTLHFAGLYSGMETSLDYFHRDLTNSDWLDRLALYPTLHLGVWFFNQFHETVNGWSRERELAADALGASISSPRALASSLLRLPALDAHFDVIKTMFFERKLRTTNLVDTFYNSLRDIKGLDVSASLDQTLAHPTDSHPPTGVRIAHLTMTLDEALLMQASRPASEADYAWMRSLFRDSYAICEVLTGAMNNQLAAQYGAYREKLENIAAQAMDSVVVTMPKNNVWGFVVISILFGISSGVLWGLSRFWHIRIDQVDIIVVGLLVLAASFGFGGWCSWKRIRHPLLTLHPQQITSDELSAPLALASIENTHFGKRKGQLFIDLYWREGYQPPKSTVSRYLRAFIITPKKRRVSISMLSKVLRNAQGEKIASAELYALINDYIRAAHAREALNNS</sequence>
<feature type="transmembrane region" description="Helical" evidence="12">
    <location>
        <begin position="493"/>
        <end position="514"/>
    </location>
</feature>
<evidence type="ECO:0000256" key="9">
    <source>
        <dbReference type="ARBA" id="ARBA00022989"/>
    </source>
</evidence>
<dbReference type="RefSeq" id="WP_342324028.1">
    <property type="nucleotide sequence ID" value="NZ_CP151800.1"/>
</dbReference>
<dbReference type="Pfam" id="PF01435">
    <property type="entry name" value="Peptidase_M48"/>
    <property type="match status" value="1"/>
</dbReference>
<keyword evidence="10" id="KW-0482">Metalloprotease</keyword>
<dbReference type="EMBL" id="CP151800">
    <property type="protein sequence ID" value="WZV99488.1"/>
    <property type="molecule type" value="Genomic_DNA"/>
</dbReference>
<keyword evidence="4" id="KW-0645">Protease</keyword>
<keyword evidence="15" id="KW-1185">Reference proteome</keyword>
<organism evidence="14 15">
    <name type="scientific">Kosakonia calanthes</name>
    <dbReference type="NCBI Taxonomy" id="3139408"/>
    <lineage>
        <taxon>Bacteria</taxon>
        <taxon>Pseudomonadati</taxon>
        <taxon>Pseudomonadota</taxon>
        <taxon>Gammaproteobacteria</taxon>
        <taxon>Enterobacterales</taxon>
        <taxon>Enterobacteriaceae</taxon>
        <taxon>Kosakonia</taxon>
    </lineage>
</organism>
<evidence type="ECO:0000256" key="5">
    <source>
        <dbReference type="ARBA" id="ARBA00022692"/>
    </source>
</evidence>
<protein>
    <submittedName>
        <fullName evidence="14">M48 family metallopeptidase</fullName>
    </submittedName>
</protein>
<evidence type="ECO:0000256" key="8">
    <source>
        <dbReference type="ARBA" id="ARBA00022833"/>
    </source>
</evidence>
<dbReference type="InterPro" id="IPR050083">
    <property type="entry name" value="HtpX_protease"/>
</dbReference>
<keyword evidence="9 12" id="KW-1133">Transmembrane helix</keyword>
<evidence type="ECO:0000256" key="7">
    <source>
        <dbReference type="ARBA" id="ARBA00022801"/>
    </source>
</evidence>